<keyword evidence="2" id="KW-1185">Reference proteome</keyword>
<dbReference type="Proteomes" id="UP000696294">
    <property type="component" value="Unassembled WGS sequence"/>
</dbReference>
<name>A0ABX1BGG9_9ACTN</name>
<reference evidence="1 2" key="1">
    <citation type="submission" date="2020-03" db="EMBL/GenBank/DDBJ databases">
        <title>WGS of actinomycetes isolated from Thailand.</title>
        <authorList>
            <person name="Thawai C."/>
        </authorList>
    </citation>
    <scope>NUCLEOTIDE SEQUENCE [LARGE SCALE GENOMIC DNA]</scope>
    <source>
        <strain evidence="1 2">FMUSA5-5</strain>
    </source>
</reference>
<evidence type="ECO:0000313" key="2">
    <source>
        <dbReference type="Proteomes" id="UP000696294"/>
    </source>
</evidence>
<protein>
    <submittedName>
        <fullName evidence="1">Uncharacterized protein</fullName>
    </submittedName>
</protein>
<evidence type="ECO:0000313" key="1">
    <source>
        <dbReference type="EMBL" id="NJP93928.1"/>
    </source>
</evidence>
<organism evidence="1 2">
    <name type="scientific">Nonomuraea composti</name>
    <dbReference type="NCBI Taxonomy" id="2720023"/>
    <lineage>
        <taxon>Bacteria</taxon>
        <taxon>Bacillati</taxon>
        <taxon>Actinomycetota</taxon>
        <taxon>Actinomycetes</taxon>
        <taxon>Streptosporangiales</taxon>
        <taxon>Streptosporangiaceae</taxon>
        <taxon>Nonomuraea</taxon>
    </lineage>
</organism>
<dbReference type="EMBL" id="JAATEP010000026">
    <property type="protein sequence ID" value="NJP93928.1"/>
    <property type="molecule type" value="Genomic_DNA"/>
</dbReference>
<comment type="caution">
    <text evidence="1">The sequence shown here is derived from an EMBL/GenBank/DDBJ whole genome shotgun (WGS) entry which is preliminary data.</text>
</comment>
<dbReference type="RefSeq" id="WP_168014420.1">
    <property type="nucleotide sequence ID" value="NZ_JAATEP010000026.1"/>
</dbReference>
<proteinExistence type="predicted"/>
<accession>A0ABX1BGG9</accession>
<sequence length="86" mass="9254">MTEDWETSPDAARSIAEPPARVEARVQLLFGTQAEIVTAHHPSDDPLRVPAAALALQLGVPIDELAGRRFTAAIVGEDVQDAELIR</sequence>
<gene>
    <name evidence="1" type="ORF">HCN51_31590</name>
</gene>